<dbReference type="InterPro" id="IPR006977">
    <property type="entry name" value="Yip1_dom"/>
</dbReference>
<evidence type="ECO:0000256" key="3">
    <source>
        <dbReference type="ARBA" id="ARBA00022989"/>
    </source>
</evidence>
<feature type="transmembrane region" description="Helical" evidence="5">
    <location>
        <begin position="77"/>
        <end position="106"/>
    </location>
</feature>
<protein>
    <submittedName>
        <fullName evidence="7">Yip1 family protein</fullName>
    </submittedName>
</protein>
<feature type="transmembrane region" description="Helical" evidence="5">
    <location>
        <begin position="127"/>
        <end position="151"/>
    </location>
</feature>
<evidence type="ECO:0000256" key="2">
    <source>
        <dbReference type="ARBA" id="ARBA00022692"/>
    </source>
</evidence>
<evidence type="ECO:0000313" key="7">
    <source>
        <dbReference type="EMBL" id="MFD1612921.1"/>
    </source>
</evidence>
<proteinExistence type="predicted"/>
<keyword evidence="2 5" id="KW-0812">Transmembrane</keyword>
<feature type="transmembrane region" description="Helical" evidence="5">
    <location>
        <begin position="171"/>
        <end position="189"/>
    </location>
</feature>
<comment type="caution">
    <text evidence="7">The sequence shown here is derived from an EMBL/GenBank/DDBJ whole genome shotgun (WGS) entry which is preliminary data.</text>
</comment>
<evidence type="ECO:0000259" key="6">
    <source>
        <dbReference type="Pfam" id="PF04893"/>
    </source>
</evidence>
<keyword evidence="3 5" id="KW-1133">Transmembrane helix</keyword>
<organism evidence="7 8">
    <name type="scientific">Sphingomonas tabacisoli</name>
    <dbReference type="NCBI Taxonomy" id="2249466"/>
    <lineage>
        <taxon>Bacteria</taxon>
        <taxon>Pseudomonadati</taxon>
        <taxon>Pseudomonadota</taxon>
        <taxon>Alphaproteobacteria</taxon>
        <taxon>Sphingomonadales</taxon>
        <taxon>Sphingomonadaceae</taxon>
        <taxon>Sphingomonas</taxon>
    </lineage>
</organism>
<accession>A0ABW4I649</accession>
<evidence type="ECO:0000313" key="8">
    <source>
        <dbReference type="Proteomes" id="UP001597115"/>
    </source>
</evidence>
<feature type="transmembrane region" description="Helical" evidence="5">
    <location>
        <begin position="45"/>
        <end position="71"/>
    </location>
</feature>
<name>A0ABW4I649_9SPHN</name>
<dbReference type="RefSeq" id="WP_380890488.1">
    <property type="nucleotide sequence ID" value="NZ_JBHUDY010000002.1"/>
</dbReference>
<dbReference type="Pfam" id="PF04893">
    <property type="entry name" value="Yip1"/>
    <property type="match status" value="1"/>
</dbReference>
<gene>
    <name evidence="7" type="ORF">ACFSCW_14040</name>
</gene>
<feature type="domain" description="Yip1" evidence="6">
    <location>
        <begin position="19"/>
        <end position="187"/>
    </location>
</feature>
<evidence type="ECO:0000256" key="5">
    <source>
        <dbReference type="SAM" id="Phobius"/>
    </source>
</evidence>
<keyword evidence="4 5" id="KW-0472">Membrane</keyword>
<dbReference type="EMBL" id="JBHUDY010000002">
    <property type="protein sequence ID" value="MFD1612921.1"/>
    <property type="molecule type" value="Genomic_DNA"/>
</dbReference>
<sequence length="213" mass="22818">MSVEFPQPGTSSLVDRVKNILLKPQEEWRRIDAEPATVADIFKSYVVPLAAIGPVALLVGSLLFGYSLLLVTFRPSIGFAISVAVSHYIMALVNVFVLSLIFNLLAPNFGGQKSDVQATKVAACSCTAAWVAGVFLIFPGLAFLAILGGLYSLYLLYLGLPRLMKVPEDKALTYVIVSIVAAFVVFFITNRIAMSLDSVFAPSIIPGGTLTVS</sequence>
<evidence type="ECO:0000256" key="1">
    <source>
        <dbReference type="ARBA" id="ARBA00004141"/>
    </source>
</evidence>
<evidence type="ECO:0000256" key="4">
    <source>
        <dbReference type="ARBA" id="ARBA00023136"/>
    </source>
</evidence>
<keyword evidence="8" id="KW-1185">Reference proteome</keyword>
<reference evidence="8" key="1">
    <citation type="journal article" date="2019" name="Int. J. Syst. Evol. Microbiol.">
        <title>The Global Catalogue of Microorganisms (GCM) 10K type strain sequencing project: providing services to taxonomists for standard genome sequencing and annotation.</title>
        <authorList>
            <consortium name="The Broad Institute Genomics Platform"/>
            <consortium name="The Broad Institute Genome Sequencing Center for Infectious Disease"/>
            <person name="Wu L."/>
            <person name="Ma J."/>
        </authorList>
    </citation>
    <scope>NUCLEOTIDE SEQUENCE [LARGE SCALE GENOMIC DNA]</scope>
    <source>
        <strain evidence="8">CGMCC 1.16275</strain>
    </source>
</reference>
<dbReference type="Proteomes" id="UP001597115">
    <property type="component" value="Unassembled WGS sequence"/>
</dbReference>
<comment type="subcellular location">
    <subcellularLocation>
        <location evidence="1">Membrane</location>
        <topology evidence="1">Multi-pass membrane protein</topology>
    </subcellularLocation>
</comment>